<evidence type="ECO:0000313" key="3">
    <source>
        <dbReference type="EMBL" id="SFU35927.1"/>
    </source>
</evidence>
<dbReference type="Pfam" id="PF07690">
    <property type="entry name" value="MFS_1"/>
    <property type="match status" value="1"/>
</dbReference>
<keyword evidence="2" id="KW-1133">Transmembrane helix</keyword>
<keyword evidence="2" id="KW-0812">Transmembrane</keyword>
<reference evidence="4" key="1">
    <citation type="submission" date="2016-10" db="EMBL/GenBank/DDBJ databases">
        <authorList>
            <person name="Varghese N."/>
        </authorList>
    </citation>
    <scope>NUCLEOTIDE SEQUENCE [LARGE SCALE GENOMIC DNA]</scope>
    <source>
        <strain evidence="4">DSM 17980</strain>
    </source>
</reference>
<dbReference type="GO" id="GO:0022857">
    <property type="term" value="F:transmembrane transporter activity"/>
    <property type="evidence" value="ECO:0007669"/>
    <property type="project" value="InterPro"/>
</dbReference>
<accession>A0A1I7FIB5</accession>
<feature type="transmembrane region" description="Helical" evidence="2">
    <location>
        <begin position="89"/>
        <end position="114"/>
    </location>
</feature>
<protein>
    <submittedName>
        <fullName evidence="3">MFS-type transporter involved in bile tolerance, Atg22 family</fullName>
    </submittedName>
</protein>
<feature type="transmembrane region" description="Helical" evidence="2">
    <location>
        <begin position="325"/>
        <end position="343"/>
    </location>
</feature>
<dbReference type="Proteomes" id="UP000183508">
    <property type="component" value="Unassembled WGS sequence"/>
</dbReference>
<feature type="transmembrane region" description="Helical" evidence="2">
    <location>
        <begin position="49"/>
        <end position="69"/>
    </location>
</feature>
<dbReference type="Gene3D" id="1.20.1250.20">
    <property type="entry name" value="MFS general substrate transporter like domains"/>
    <property type="match status" value="2"/>
</dbReference>
<feature type="transmembrane region" description="Helical" evidence="2">
    <location>
        <begin position="230"/>
        <end position="251"/>
    </location>
</feature>
<gene>
    <name evidence="3" type="ORF">SAMN05421543_101272</name>
</gene>
<sequence length="422" mass="46736">MNGLRVQWDNERLSIANGSFASISMNIVNGFVAMYLLDSLHATDAEMGLLNSLPSLVNLFAMLAAALALTRVRSKKRFCVAATTVSRTFYVWMALVPWLPLAHPALWVVWLVALTRVPQSFGDLSWQALMGDLIAPERRSAFFSERYRVLTIVGLVATFATGWVLQQFDKHWALPYQIAFLSTVFFSILEIWLLMRHDESKAEGLAEGGAVPVRLFDRAGLTALRRDRRYWLVAGAMLLFNFGWQLSWPLFNIYQISTAHAPAFWLGLFTVFNQLSQVLTYRWWGRMAEKHGNGRMMALAALGMASAPALTIVSTNLYYLCAINVLTGIPLAGANLLLFNYLLEVSPPQRRTTCIAVYNVLLAVVGFAAPEFGIYLLGQAGMTAGMLTSTLLRGVSGLALWWVAVHLASPVSRPVSSVPHGS</sequence>
<dbReference type="InterPro" id="IPR036259">
    <property type="entry name" value="MFS_trans_sf"/>
</dbReference>
<dbReference type="SUPFAM" id="SSF103473">
    <property type="entry name" value="MFS general substrate transporter"/>
    <property type="match status" value="1"/>
</dbReference>
<dbReference type="PANTHER" id="PTHR23526">
    <property type="entry name" value="INTEGRAL MEMBRANE TRANSPORT PROTEIN-RELATED"/>
    <property type="match status" value="1"/>
</dbReference>
<organism evidence="3 4">
    <name type="scientific">Alicyclobacillus macrosporangiidus</name>
    <dbReference type="NCBI Taxonomy" id="392015"/>
    <lineage>
        <taxon>Bacteria</taxon>
        <taxon>Bacillati</taxon>
        <taxon>Bacillota</taxon>
        <taxon>Bacilli</taxon>
        <taxon>Bacillales</taxon>
        <taxon>Alicyclobacillaceae</taxon>
        <taxon>Alicyclobacillus</taxon>
    </lineage>
</organism>
<comment type="subcellular location">
    <subcellularLocation>
        <location evidence="1">Cell membrane</location>
        <topology evidence="1">Multi-pass membrane protein</topology>
    </subcellularLocation>
</comment>
<name>A0A1I7FIB5_9BACL</name>
<evidence type="ECO:0000256" key="2">
    <source>
        <dbReference type="SAM" id="Phobius"/>
    </source>
</evidence>
<dbReference type="EMBL" id="FPBV01000001">
    <property type="protein sequence ID" value="SFU35927.1"/>
    <property type="molecule type" value="Genomic_DNA"/>
</dbReference>
<feature type="transmembrane region" description="Helical" evidence="2">
    <location>
        <begin position="355"/>
        <end position="378"/>
    </location>
</feature>
<dbReference type="GO" id="GO:0005886">
    <property type="term" value="C:plasma membrane"/>
    <property type="evidence" value="ECO:0007669"/>
    <property type="project" value="UniProtKB-SubCell"/>
</dbReference>
<evidence type="ECO:0000256" key="1">
    <source>
        <dbReference type="ARBA" id="ARBA00004651"/>
    </source>
</evidence>
<dbReference type="eggNOG" id="COG2211">
    <property type="taxonomic scope" value="Bacteria"/>
</dbReference>
<dbReference type="InterPro" id="IPR052528">
    <property type="entry name" value="Sugar_transport-like"/>
</dbReference>
<feature type="transmembrane region" description="Helical" evidence="2">
    <location>
        <begin position="296"/>
        <end position="319"/>
    </location>
</feature>
<evidence type="ECO:0000313" key="4">
    <source>
        <dbReference type="Proteomes" id="UP000183508"/>
    </source>
</evidence>
<keyword evidence="4" id="KW-1185">Reference proteome</keyword>
<proteinExistence type="predicted"/>
<dbReference type="PANTHER" id="PTHR23526:SF2">
    <property type="entry name" value="MAJOR FACILITATOR SUPERFAMILY (MFS) PROFILE DOMAIN-CONTAINING PROTEIN"/>
    <property type="match status" value="1"/>
</dbReference>
<dbReference type="STRING" id="392015.SAMN05421543_101272"/>
<feature type="transmembrane region" description="Helical" evidence="2">
    <location>
        <begin position="263"/>
        <end position="284"/>
    </location>
</feature>
<feature type="transmembrane region" description="Helical" evidence="2">
    <location>
        <begin position="174"/>
        <end position="195"/>
    </location>
</feature>
<dbReference type="InterPro" id="IPR011701">
    <property type="entry name" value="MFS"/>
</dbReference>
<feature type="transmembrane region" description="Helical" evidence="2">
    <location>
        <begin position="20"/>
        <end position="37"/>
    </location>
</feature>
<keyword evidence="2" id="KW-0472">Membrane</keyword>
<dbReference type="AlphaFoldDB" id="A0A1I7FIB5"/>